<dbReference type="KEGG" id="tva:4753971"/>
<dbReference type="RefSeq" id="XP_001309143.1">
    <property type="nucleotide sequence ID" value="XM_001309142.1"/>
</dbReference>
<dbReference type="InParanoid" id="A2FFV2"/>
<gene>
    <name evidence="3" type="ORF">TVAG_227080</name>
</gene>
<keyword evidence="1" id="KW-0175">Coiled coil</keyword>
<evidence type="ECO:0000313" key="4">
    <source>
        <dbReference type="Proteomes" id="UP000001542"/>
    </source>
</evidence>
<sequence>MHIPRLSSLKPLPPPPPQVNSYSTQGIKLLQKAITTSTASEKNDLLNEVHELWPTMYNEFDEAIRSNKEKEKQLKNLQDRLKKAEQDKKNLQENSDFYKLAPQHAKKHEKAKYMEGCQKLQSEIMRFTTIPPLARFEERLKTKCINEQITSFALQDEMIHHLEQLAYELNKRKIIVEQSGESSETINSEFGSLNGLLSKYNELLEENEKLKAEETKFACDPMTKRRKFDNFSCHSSRMLVDTIKDIVESELDIAHFFEAPKEVEEGMDFDTLVPSQDEKVLNMKLSFSDLQYNLSSSQIITQGNLAKQQELLQDYKKTVEKLEDEVRGGTKRSYTSDASSLPHNRADKVLDANFALIDKIDGYVVDIDNKNAQIDVLVEKLTNLTKDRKEVYEKYWKILKQYQDLVNSHVDLSNVLNKNRTILSSLLTVVTSFGSDMINLIPQDTIKQYMDKEISIKSNDIQNGAPMPIVKMHEENEENGKRRNLKRARNSSASVEQFTHLESHCNCSNLLTNKMEIINALSLACQIGGFSVGSDKKLHDPIRFMNNHLIGGISETSKEQLGQVMQFFKENLTKLRMTSNLILIREKNSLATQMDELDRKNEETMTDEPSKKPGKK</sequence>
<dbReference type="EMBL" id="DS113769">
    <property type="protein sequence ID" value="EAX96213.1"/>
    <property type="molecule type" value="Genomic_DNA"/>
</dbReference>
<feature type="coiled-coil region" evidence="1">
    <location>
        <begin position="60"/>
        <end position="101"/>
    </location>
</feature>
<feature type="compositionally biased region" description="Basic and acidic residues" evidence="2">
    <location>
        <begin position="596"/>
        <end position="616"/>
    </location>
</feature>
<name>A2FFV2_TRIV3</name>
<organism evidence="3 4">
    <name type="scientific">Trichomonas vaginalis (strain ATCC PRA-98 / G3)</name>
    <dbReference type="NCBI Taxonomy" id="412133"/>
    <lineage>
        <taxon>Eukaryota</taxon>
        <taxon>Metamonada</taxon>
        <taxon>Parabasalia</taxon>
        <taxon>Trichomonadida</taxon>
        <taxon>Trichomonadidae</taxon>
        <taxon>Trichomonas</taxon>
    </lineage>
</organism>
<dbReference type="SMR" id="A2FFV2"/>
<evidence type="ECO:0000313" key="3">
    <source>
        <dbReference type="EMBL" id="EAX96213.1"/>
    </source>
</evidence>
<reference evidence="3" key="1">
    <citation type="submission" date="2006-10" db="EMBL/GenBank/DDBJ databases">
        <authorList>
            <person name="Amadeo P."/>
            <person name="Zhao Q."/>
            <person name="Wortman J."/>
            <person name="Fraser-Liggett C."/>
            <person name="Carlton J."/>
        </authorList>
    </citation>
    <scope>NUCLEOTIDE SEQUENCE</scope>
    <source>
        <strain evidence="3">G3</strain>
    </source>
</reference>
<reference evidence="3" key="2">
    <citation type="journal article" date="2007" name="Science">
        <title>Draft genome sequence of the sexually transmitted pathogen Trichomonas vaginalis.</title>
        <authorList>
            <person name="Carlton J.M."/>
            <person name="Hirt R.P."/>
            <person name="Silva J.C."/>
            <person name="Delcher A.L."/>
            <person name="Schatz M."/>
            <person name="Zhao Q."/>
            <person name="Wortman J.R."/>
            <person name="Bidwell S.L."/>
            <person name="Alsmark U.C.M."/>
            <person name="Besteiro S."/>
            <person name="Sicheritz-Ponten T."/>
            <person name="Noel C.J."/>
            <person name="Dacks J.B."/>
            <person name="Foster P.G."/>
            <person name="Simillion C."/>
            <person name="Van de Peer Y."/>
            <person name="Miranda-Saavedra D."/>
            <person name="Barton G.J."/>
            <person name="Westrop G.D."/>
            <person name="Mueller S."/>
            <person name="Dessi D."/>
            <person name="Fiori P.L."/>
            <person name="Ren Q."/>
            <person name="Paulsen I."/>
            <person name="Zhang H."/>
            <person name="Bastida-Corcuera F.D."/>
            <person name="Simoes-Barbosa A."/>
            <person name="Brown M.T."/>
            <person name="Hayes R.D."/>
            <person name="Mukherjee M."/>
            <person name="Okumura C.Y."/>
            <person name="Schneider R."/>
            <person name="Smith A.J."/>
            <person name="Vanacova S."/>
            <person name="Villalvazo M."/>
            <person name="Haas B.J."/>
            <person name="Pertea M."/>
            <person name="Feldblyum T.V."/>
            <person name="Utterback T.R."/>
            <person name="Shu C.L."/>
            <person name="Osoegawa K."/>
            <person name="de Jong P.J."/>
            <person name="Hrdy I."/>
            <person name="Horvathova L."/>
            <person name="Zubacova Z."/>
            <person name="Dolezal P."/>
            <person name="Malik S.B."/>
            <person name="Logsdon J.M. Jr."/>
            <person name="Henze K."/>
            <person name="Gupta A."/>
            <person name="Wang C.C."/>
            <person name="Dunne R.L."/>
            <person name="Upcroft J.A."/>
            <person name="Upcroft P."/>
            <person name="White O."/>
            <person name="Salzberg S.L."/>
            <person name="Tang P."/>
            <person name="Chiu C.-H."/>
            <person name="Lee Y.-S."/>
            <person name="Embley T.M."/>
            <person name="Coombs G.H."/>
            <person name="Mottram J.C."/>
            <person name="Tachezy J."/>
            <person name="Fraser-Liggett C.M."/>
            <person name="Johnson P.J."/>
        </authorList>
    </citation>
    <scope>NUCLEOTIDE SEQUENCE [LARGE SCALE GENOMIC DNA]</scope>
    <source>
        <strain evidence="3">G3</strain>
    </source>
</reference>
<evidence type="ECO:0000256" key="2">
    <source>
        <dbReference type="SAM" id="MobiDB-lite"/>
    </source>
</evidence>
<feature type="region of interest" description="Disordered" evidence="2">
    <location>
        <begin position="594"/>
        <end position="616"/>
    </location>
</feature>
<accession>A2FFV2</accession>
<feature type="region of interest" description="Disordered" evidence="2">
    <location>
        <begin position="1"/>
        <end position="22"/>
    </location>
</feature>
<feature type="coiled-coil region" evidence="1">
    <location>
        <begin position="305"/>
        <end position="332"/>
    </location>
</feature>
<feature type="compositionally biased region" description="Low complexity" evidence="2">
    <location>
        <begin position="1"/>
        <end position="10"/>
    </location>
</feature>
<evidence type="ECO:0000256" key="1">
    <source>
        <dbReference type="SAM" id="Coils"/>
    </source>
</evidence>
<proteinExistence type="predicted"/>
<dbReference type="AlphaFoldDB" id="A2FFV2"/>
<dbReference type="Proteomes" id="UP000001542">
    <property type="component" value="Unassembled WGS sequence"/>
</dbReference>
<dbReference type="VEuPathDB" id="TrichDB:TVAGG3_0803150"/>
<keyword evidence="4" id="KW-1185">Reference proteome</keyword>
<protein>
    <submittedName>
        <fullName evidence="3">Uncharacterized protein</fullName>
    </submittedName>
</protein>
<dbReference type="VEuPathDB" id="TrichDB:TVAG_227080"/>